<dbReference type="InterPro" id="IPR003439">
    <property type="entry name" value="ABC_transporter-like_ATP-bd"/>
</dbReference>
<evidence type="ECO:0000259" key="3">
    <source>
        <dbReference type="PROSITE" id="PS50893"/>
    </source>
</evidence>
<sequence length="282" mass="31972">MVKNVIECKNLTQFYGKKKIYENLSFSVEEGEVTALLGKNGVGKSTTINILMGNLRALSGECLIFGHHSHALPVSVRSKIGLLYEGYVTYDYLMIKDLLELYSCQYKSRFKREIFFELFNKLGVSIKQKISTLSLGQKSQVVLGLILASSPKLLILDDYSLGLDTGYRRLFCEFLHDFVRSGQRSVLMTTHNVNDLENLLDKVVILRKDKEPFVGSFDKFRQGLRGFSLDKSRDLSNIKGIESKTELNGEVQIYGFLDEAFSDAKELSLSFEDAFLGYVGRY</sequence>
<keyword evidence="2" id="KW-0067">ATP-binding</keyword>
<dbReference type="Gene3D" id="3.40.50.300">
    <property type="entry name" value="P-loop containing nucleotide triphosphate hydrolases"/>
    <property type="match status" value="1"/>
</dbReference>
<organism evidence="4 5">
    <name type="scientific">Campylobacter hyointestinalis subsp. hyointestinalis</name>
    <dbReference type="NCBI Taxonomy" id="91352"/>
    <lineage>
        <taxon>Bacteria</taxon>
        <taxon>Pseudomonadati</taxon>
        <taxon>Campylobacterota</taxon>
        <taxon>Epsilonproteobacteria</taxon>
        <taxon>Campylobacterales</taxon>
        <taxon>Campylobacteraceae</taxon>
        <taxon>Campylobacter</taxon>
    </lineage>
</organism>
<dbReference type="GO" id="GO:0016887">
    <property type="term" value="F:ATP hydrolysis activity"/>
    <property type="evidence" value="ECO:0007669"/>
    <property type="project" value="InterPro"/>
</dbReference>
<dbReference type="PANTHER" id="PTHR43158">
    <property type="entry name" value="SKFA PEPTIDE EXPORT ATP-BINDING PROTEIN SKFE"/>
    <property type="match status" value="1"/>
</dbReference>
<keyword evidence="1" id="KW-0547">Nucleotide-binding</keyword>
<protein>
    <submittedName>
        <fullName evidence="4">Methyltransferase</fullName>
        <ecNumber evidence="4">3.6.3.-</ecNumber>
    </submittedName>
</protein>
<feature type="domain" description="ABC transporter" evidence="3">
    <location>
        <begin position="6"/>
        <end position="233"/>
    </location>
</feature>
<dbReference type="PROSITE" id="PS50893">
    <property type="entry name" value="ABC_TRANSPORTER_2"/>
    <property type="match status" value="1"/>
</dbReference>
<accession>A0A0S4R9I1</accession>
<dbReference type="SUPFAM" id="SSF52540">
    <property type="entry name" value="P-loop containing nucleoside triphosphate hydrolases"/>
    <property type="match status" value="1"/>
</dbReference>
<proteinExistence type="predicted"/>
<evidence type="ECO:0000313" key="4">
    <source>
        <dbReference type="EMBL" id="CUU69971.1"/>
    </source>
</evidence>
<comment type="caution">
    <text evidence="4">The sequence shown here is derived from an EMBL/GenBank/DDBJ whole genome shotgun (WGS) entry which is preliminary data.</text>
</comment>
<name>A0A0S4R9I1_CAMHY</name>
<dbReference type="AlphaFoldDB" id="A0A0S4R9I1"/>
<dbReference type="InterPro" id="IPR027417">
    <property type="entry name" value="P-loop_NTPase"/>
</dbReference>
<dbReference type="GO" id="GO:0032259">
    <property type="term" value="P:methylation"/>
    <property type="evidence" value="ECO:0007669"/>
    <property type="project" value="UniProtKB-KW"/>
</dbReference>
<dbReference type="Proteomes" id="UP000052237">
    <property type="component" value="Unassembled WGS sequence"/>
</dbReference>
<evidence type="ECO:0000256" key="2">
    <source>
        <dbReference type="ARBA" id="ARBA00022840"/>
    </source>
</evidence>
<keyword evidence="4" id="KW-0808">Transferase</keyword>
<dbReference type="RefSeq" id="WP_059434891.1">
    <property type="nucleotide sequence ID" value="NZ_CP040464.1"/>
</dbReference>
<keyword evidence="4" id="KW-0489">Methyltransferase</keyword>
<dbReference type="Pfam" id="PF00005">
    <property type="entry name" value="ABC_tran"/>
    <property type="match status" value="1"/>
</dbReference>
<dbReference type="InterPro" id="IPR003593">
    <property type="entry name" value="AAA+_ATPase"/>
</dbReference>
<gene>
    <name evidence="4" type="primary">drrA</name>
    <name evidence="4" type="ORF">ERS686654_00205</name>
</gene>
<dbReference type="GO" id="GO:0005524">
    <property type="term" value="F:ATP binding"/>
    <property type="evidence" value="ECO:0007669"/>
    <property type="project" value="UniProtKB-KW"/>
</dbReference>
<dbReference type="PANTHER" id="PTHR43158:SF10">
    <property type="entry name" value="ABC TRANSPORTER ATP-BINDING PROTEIN YTRB"/>
    <property type="match status" value="1"/>
</dbReference>
<dbReference type="SMART" id="SM00382">
    <property type="entry name" value="AAA"/>
    <property type="match status" value="1"/>
</dbReference>
<keyword evidence="5" id="KW-1185">Reference proteome</keyword>
<dbReference type="GO" id="GO:0008168">
    <property type="term" value="F:methyltransferase activity"/>
    <property type="evidence" value="ECO:0007669"/>
    <property type="project" value="UniProtKB-KW"/>
</dbReference>
<dbReference type="CDD" id="cd03230">
    <property type="entry name" value="ABC_DR_subfamily_A"/>
    <property type="match status" value="1"/>
</dbReference>
<evidence type="ECO:0000256" key="1">
    <source>
        <dbReference type="ARBA" id="ARBA00022741"/>
    </source>
</evidence>
<dbReference type="EMBL" id="FAVB01000001">
    <property type="protein sequence ID" value="CUU69971.1"/>
    <property type="molecule type" value="Genomic_DNA"/>
</dbReference>
<evidence type="ECO:0000313" key="5">
    <source>
        <dbReference type="Proteomes" id="UP000052237"/>
    </source>
</evidence>
<dbReference type="EC" id="3.6.3.-" evidence="4"/>
<keyword evidence="4" id="KW-0378">Hydrolase</keyword>
<reference evidence="4 5" key="1">
    <citation type="submission" date="2015-11" db="EMBL/GenBank/DDBJ databases">
        <authorList>
            <consortium name="Pathogen Informatics"/>
        </authorList>
    </citation>
    <scope>NUCLEOTIDE SEQUENCE [LARGE SCALE GENOMIC DNA]</scope>
    <source>
        <strain evidence="4 5">006A-0059</strain>
    </source>
</reference>